<dbReference type="EMBL" id="WUPT01000002">
    <property type="protein sequence ID" value="MXQ08114.1"/>
    <property type="molecule type" value="Genomic_DNA"/>
</dbReference>
<comment type="caution">
    <text evidence="2">The sequence shown here is derived from an EMBL/GenBank/DDBJ whole genome shotgun (WGS) entry which is preliminary data.</text>
</comment>
<evidence type="ECO:0000313" key="3">
    <source>
        <dbReference type="Proteomes" id="UP000480350"/>
    </source>
</evidence>
<protein>
    <submittedName>
        <fullName evidence="2">Uncharacterized protein</fullName>
    </submittedName>
</protein>
<keyword evidence="1" id="KW-0472">Membrane</keyword>
<proteinExistence type="predicted"/>
<reference evidence="2 3" key="1">
    <citation type="submission" date="2019-12" db="EMBL/GenBank/DDBJ databases">
        <authorList>
            <person name="Lee S.D."/>
        </authorList>
    </citation>
    <scope>NUCLEOTIDE SEQUENCE [LARGE SCALE GENOMIC DNA]</scope>
    <source>
        <strain evidence="2 3">GH1-50</strain>
    </source>
</reference>
<gene>
    <name evidence="2" type="ORF">GQ651_09695</name>
</gene>
<evidence type="ECO:0000256" key="1">
    <source>
        <dbReference type="SAM" id="Phobius"/>
    </source>
</evidence>
<accession>A0A7C9MX41</accession>
<dbReference type="AlphaFoldDB" id="A0A7C9MX41"/>
<sequence length="82" mass="8646">MKTGSIIAIIAAVALVAFGIFFFDVEQTEEASLPEVDVTVEGGNAPEFDVEAGDIETGTEEVTVTVPTIDVESPEEERTASN</sequence>
<evidence type="ECO:0000313" key="2">
    <source>
        <dbReference type="EMBL" id="MXQ08114.1"/>
    </source>
</evidence>
<dbReference type="Proteomes" id="UP000480350">
    <property type="component" value="Unassembled WGS sequence"/>
</dbReference>
<keyword evidence="1" id="KW-1133">Transmembrane helix</keyword>
<name>A0A7C9MX41_9RHOB</name>
<keyword evidence="3" id="KW-1185">Reference proteome</keyword>
<reference evidence="2 3" key="2">
    <citation type="submission" date="2020-03" db="EMBL/GenBank/DDBJ databases">
        <title>Kangsaoukella pontilimi gen. nov., sp. nov., a new member of the family Rhodobacteraceae isolated from a tidal mudflat.</title>
        <authorList>
            <person name="Kim I.S."/>
        </authorList>
    </citation>
    <scope>NUCLEOTIDE SEQUENCE [LARGE SCALE GENOMIC DNA]</scope>
    <source>
        <strain evidence="2 3">GH1-50</strain>
    </source>
</reference>
<dbReference type="RefSeq" id="WP_160764062.1">
    <property type="nucleotide sequence ID" value="NZ_WUPT01000002.1"/>
</dbReference>
<organism evidence="2 3">
    <name type="scientific">Kangsaoukella pontilimi</name>
    <dbReference type="NCBI Taxonomy" id="2691042"/>
    <lineage>
        <taxon>Bacteria</taxon>
        <taxon>Pseudomonadati</taxon>
        <taxon>Pseudomonadota</taxon>
        <taxon>Alphaproteobacteria</taxon>
        <taxon>Rhodobacterales</taxon>
        <taxon>Paracoccaceae</taxon>
        <taxon>Kangsaoukella</taxon>
    </lineage>
</organism>
<feature type="transmembrane region" description="Helical" evidence="1">
    <location>
        <begin position="6"/>
        <end position="23"/>
    </location>
</feature>
<keyword evidence="1" id="KW-0812">Transmembrane</keyword>